<dbReference type="EMBL" id="JBBPBM010000010">
    <property type="protein sequence ID" value="KAK8564944.1"/>
    <property type="molecule type" value="Genomic_DNA"/>
</dbReference>
<organism evidence="1 2">
    <name type="scientific">Hibiscus sabdariffa</name>
    <name type="common">roselle</name>
    <dbReference type="NCBI Taxonomy" id="183260"/>
    <lineage>
        <taxon>Eukaryota</taxon>
        <taxon>Viridiplantae</taxon>
        <taxon>Streptophyta</taxon>
        <taxon>Embryophyta</taxon>
        <taxon>Tracheophyta</taxon>
        <taxon>Spermatophyta</taxon>
        <taxon>Magnoliopsida</taxon>
        <taxon>eudicotyledons</taxon>
        <taxon>Gunneridae</taxon>
        <taxon>Pentapetalae</taxon>
        <taxon>rosids</taxon>
        <taxon>malvids</taxon>
        <taxon>Malvales</taxon>
        <taxon>Malvaceae</taxon>
        <taxon>Malvoideae</taxon>
        <taxon>Hibiscus</taxon>
    </lineage>
</organism>
<dbReference type="Proteomes" id="UP001472677">
    <property type="component" value="Unassembled WGS sequence"/>
</dbReference>
<proteinExistence type="predicted"/>
<accession>A0ABR2ESF7</accession>
<name>A0ABR2ESF7_9ROSI</name>
<protein>
    <submittedName>
        <fullName evidence="1">Uncharacterized protein</fullName>
    </submittedName>
</protein>
<comment type="caution">
    <text evidence="1">The sequence shown here is derived from an EMBL/GenBank/DDBJ whole genome shotgun (WGS) entry which is preliminary data.</text>
</comment>
<keyword evidence="2" id="KW-1185">Reference proteome</keyword>
<reference evidence="1 2" key="1">
    <citation type="journal article" date="2024" name="G3 (Bethesda)">
        <title>Genome assembly of Hibiscus sabdariffa L. provides insights into metabolisms of medicinal natural products.</title>
        <authorList>
            <person name="Kim T."/>
        </authorList>
    </citation>
    <scope>NUCLEOTIDE SEQUENCE [LARGE SCALE GENOMIC DNA]</scope>
    <source>
        <strain evidence="1">TK-2024</strain>
        <tissue evidence="1">Old leaves</tissue>
    </source>
</reference>
<sequence length="78" mass="8829">MCRFSAWKEAMEDEHAGCVSTSGRSASRGWLGRSRLAVLHRQMQLKEGLNPAAHDFFFSHRHFISSQAYSLLDFEGLA</sequence>
<evidence type="ECO:0000313" key="2">
    <source>
        <dbReference type="Proteomes" id="UP001472677"/>
    </source>
</evidence>
<evidence type="ECO:0000313" key="1">
    <source>
        <dbReference type="EMBL" id="KAK8564944.1"/>
    </source>
</evidence>
<gene>
    <name evidence="1" type="ORF">V6N12_058520</name>
</gene>